<dbReference type="RefSeq" id="WP_337971142.1">
    <property type="nucleotide sequence ID" value="NZ_CP065217.1"/>
</dbReference>
<accession>A0AAJ4LVD7</accession>
<dbReference type="Pfam" id="PF18406">
    <property type="entry name" value="DUF1281_C"/>
    <property type="match status" value="1"/>
</dbReference>
<dbReference type="Proteomes" id="UP000594435">
    <property type="component" value="Chromosome 1"/>
</dbReference>
<reference evidence="2 3" key="1">
    <citation type="submission" date="2020-11" db="EMBL/GenBank/DDBJ databases">
        <title>Complete and Circularized Genome Assembly of a human isolate of Vibrio navarrensis biotype pommerensis with MiSeq and MinION Sequence Data.</title>
        <authorList>
            <person name="Schwartz K."/>
            <person name="Borowiak M."/>
            <person name="Deneke C."/>
            <person name="Balau V."/>
            <person name="Metelmann C."/>
            <person name="Strauch E."/>
        </authorList>
    </citation>
    <scope>NUCLEOTIDE SEQUENCE [LARGE SCALE GENOMIC DNA]</scope>
    <source>
        <strain evidence="2 3">20-VB00237</strain>
    </source>
</reference>
<feature type="domain" description="YubB ferredoxin-like" evidence="1">
    <location>
        <begin position="87"/>
        <end position="152"/>
    </location>
</feature>
<sequence>MPNHIYNIIEFRTKDKCYANSIHDAIRNESNDIDFNKLLSNSLKSTSFEGGNSVYHGDVDWNVQSWGTKWNAWDSQCYLEERGEYIYGRITFFTANTTPYPIFIALSEKYREVRFKVKFADQYAFGCDCGFLVFQNGQEIDRHTSPNEFESHEQYSYWLDIAMSI</sequence>
<evidence type="ECO:0000313" key="2">
    <source>
        <dbReference type="EMBL" id="QPL55042.1"/>
    </source>
</evidence>
<evidence type="ECO:0000313" key="3">
    <source>
        <dbReference type="Proteomes" id="UP000594435"/>
    </source>
</evidence>
<protein>
    <recommendedName>
        <fullName evidence="1">YubB ferredoxin-like domain-containing protein</fullName>
    </recommendedName>
</protein>
<name>A0AAJ4LVD7_9VIBR</name>
<organism evidence="2 3">
    <name type="scientific">Vibrio navarrensis</name>
    <dbReference type="NCBI Taxonomy" id="29495"/>
    <lineage>
        <taxon>Bacteria</taxon>
        <taxon>Pseudomonadati</taxon>
        <taxon>Pseudomonadota</taxon>
        <taxon>Gammaproteobacteria</taxon>
        <taxon>Vibrionales</taxon>
        <taxon>Vibrionaceae</taxon>
        <taxon>Vibrio</taxon>
    </lineage>
</organism>
<evidence type="ECO:0000259" key="1">
    <source>
        <dbReference type="Pfam" id="PF18406"/>
    </source>
</evidence>
<dbReference type="EMBL" id="CP065217">
    <property type="protein sequence ID" value="QPL55042.1"/>
    <property type="molecule type" value="Genomic_DNA"/>
</dbReference>
<proteinExistence type="predicted"/>
<dbReference type="InterPro" id="IPR041329">
    <property type="entry name" value="YubB_C"/>
</dbReference>
<gene>
    <name evidence="2" type="ORF">I3X05_08035</name>
</gene>
<dbReference type="AlphaFoldDB" id="A0AAJ4LVD7"/>